<name>A0AAJ0HVX2_9PEZI</name>
<reference evidence="1" key="1">
    <citation type="journal article" date="2023" name="Mol. Phylogenet. Evol.">
        <title>Genome-scale phylogeny and comparative genomics of the fungal order Sordariales.</title>
        <authorList>
            <person name="Hensen N."/>
            <person name="Bonometti L."/>
            <person name="Westerberg I."/>
            <person name="Brannstrom I.O."/>
            <person name="Guillou S."/>
            <person name="Cros-Aarteil S."/>
            <person name="Calhoun S."/>
            <person name="Haridas S."/>
            <person name="Kuo A."/>
            <person name="Mondo S."/>
            <person name="Pangilinan J."/>
            <person name="Riley R."/>
            <person name="LaButti K."/>
            <person name="Andreopoulos B."/>
            <person name="Lipzen A."/>
            <person name="Chen C."/>
            <person name="Yan M."/>
            <person name="Daum C."/>
            <person name="Ng V."/>
            <person name="Clum A."/>
            <person name="Steindorff A."/>
            <person name="Ohm R.A."/>
            <person name="Martin F."/>
            <person name="Silar P."/>
            <person name="Natvig D.O."/>
            <person name="Lalanne C."/>
            <person name="Gautier V."/>
            <person name="Ament-Velasquez S.L."/>
            <person name="Kruys A."/>
            <person name="Hutchinson M.I."/>
            <person name="Powell A.J."/>
            <person name="Barry K."/>
            <person name="Miller A.N."/>
            <person name="Grigoriev I.V."/>
            <person name="Debuchy R."/>
            <person name="Gladieux P."/>
            <person name="Hiltunen Thoren M."/>
            <person name="Johannesson H."/>
        </authorList>
    </citation>
    <scope>NUCLEOTIDE SEQUENCE</scope>
    <source>
        <strain evidence="1">CBS 955.72</strain>
    </source>
</reference>
<keyword evidence="2" id="KW-1185">Reference proteome</keyword>
<evidence type="ECO:0000313" key="2">
    <source>
        <dbReference type="Proteomes" id="UP001275084"/>
    </source>
</evidence>
<proteinExistence type="predicted"/>
<dbReference type="Proteomes" id="UP001275084">
    <property type="component" value="Unassembled WGS sequence"/>
</dbReference>
<accession>A0AAJ0HVX2</accession>
<sequence length="196" mass="22101">MPKDNNDDDPQYSRKASSLRNSQVTCITTLFTTVTPLSPYATLPPNLSEKTVIFTKLNTKLLTMVLHHGLRTEPGSSSGCCCCCCRRRYCSRSQRRYREGCQGKPPYSPARPMAKVPRCFPIISGMERTTRTWWPRESLLSYPNRGRELTRNTQDYAWGKSYELAALLGADLKEEKEQKEEKVVNGTAAGVGRVVS</sequence>
<protein>
    <submittedName>
        <fullName evidence="1">Uncharacterized protein</fullName>
    </submittedName>
</protein>
<dbReference type="EMBL" id="JAUIQD010000001">
    <property type="protein sequence ID" value="KAK3363672.1"/>
    <property type="molecule type" value="Genomic_DNA"/>
</dbReference>
<evidence type="ECO:0000313" key="1">
    <source>
        <dbReference type="EMBL" id="KAK3363672.1"/>
    </source>
</evidence>
<gene>
    <name evidence="1" type="ORF">B0T25DRAFT_52416</name>
</gene>
<comment type="caution">
    <text evidence="1">The sequence shown here is derived from an EMBL/GenBank/DDBJ whole genome shotgun (WGS) entry which is preliminary data.</text>
</comment>
<dbReference type="AlphaFoldDB" id="A0AAJ0HVX2"/>
<organism evidence="1 2">
    <name type="scientific">Lasiosphaeria hispida</name>
    <dbReference type="NCBI Taxonomy" id="260671"/>
    <lineage>
        <taxon>Eukaryota</taxon>
        <taxon>Fungi</taxon>
        <taxon>Dikarya</taxon>
        <taxon>Ascomycota</taxon>
        <taxon>Pezizomycotina</taxon>
        <taxon>Sordariomycetes</taxon>
        <taxon>Sordariomycetidae</taxon>
        <taxon>Sordariales</taxon>
        <taxon>Lasiosphaeriaceae</taxon>
        <taxon>Lasiosphaeria</taxon>
    </lineage>
</organism>
<reference evidence="1" key="2">
    <citation type="submission" date="2023-06" db="EMBL/GenBank/DDBJ databases">
        <authorList>
            <consortium name="Lawrence Berkeley National Laboratory"/>
            <person name="Haridas S."/>
            <person name="Hensen N."/>
            <person name="Bonometti L."/>
            <person name="Westerberg I."/>
            <person name="Brannstrom I.O."/>
            <person name="Guillou S."/>
            <person name="Cros-Aarteil S."/>
            <person name="Calhoun S."/>
            <person name="Kuo A."/>
            <person name="Mondo S."/>
            <person name="Pangilinan J."/>
            <person name="Riley R."/>
            <person name="Labutti K."/>
            <person name="Andreopoulos B."/>
            <person name="Lipzen A."/>
            <person name="Chen C."/>
            <person name="Yanf M."/>
            <person name="Daum C."/>
            <person name="Ng V."/>
            <person name="Clum A."/>
            <person name="Steindorff A."/>
            <person name="Ohm R."/>
            <person name="Martin F."/>
            <person name="Silar P."/>
            <person name="Natvig D."/>
            <person name="Lalanne C."/>
            <person name="Gautier V."/>
            <person name="Ament-Velasquez S.L."/>
            <person name="Kruys A."/>
            <person name="Hutchinson M.I."/>
            <person name="Powell A.J."/>
            <person name="Barry K."/>
            <person name="Miller A.N."/>
            <person name="Grigoriev I.V."/>
            <person name="Debuchy R."/>
            <person name="Gladieux P."/>
            <person name="Thoren M.H."/>
            <person name="Johannesson H."/>
        </authorList>
    </citation>
    <scope>NUCLEOTIDE SEQUENCE</scope>
    <source>
        <strain evidence="1">CBS 955.72</strain>
    </source>
</reference>